<dbReference type="InterPro" id="IPR036761">
    <property type="entry name" value="TTHA0802/YceI-like_sf"/>
</dbReference>
<proteinExistence type="predicted"/>
<evidence type="ECO:0000256" key="1">
    <source>
        <dbReference type="SAM" id="SignalP"/>
    </source>
</evidence>
<feature type="signal peptide" evidence="1">
    <location>
        <begin position="1"/>
        <end position="19"/>
    </location>
</feature>
<dbReference type="OrthoDB" id="116832at2"/>
<keyword evidence="1" id="KW-0732">Signal</keyword>
<dbReference type="RefSeq" id="WP_014680098.1">
    <property type="nucleotide sequence ID" value="NC_017770.1"/>
</dbReference>
<dbReference type="KEGG" id="scn:Solca_1809"/>
<feature type="domain" description="Lipid/polyisoprenoid-binding YceI-like" evidence="2">
    <location>
        <begin position="21"/>
        <end position="178"/>
    </location>
</feature>
<organism evidence="3 4">
    <name type="scientific">Solitalea canadensis (strain ATCC 29591 / DSM 3403 / JCM 21819 / LMG 8368 / NBRC 15130 / NCIMB 12057 / USAM 9D)</name>
    <name type="common">Flexibacter canadensis</name>
    <dbReference type="NCBI Taxonomy" id="929556"/>
    <lineage>
        <taxon>Bacteria</taxon>
        <taxon>Pseudomonadati</taxon>
        <taxon>Bacteroidota</taxon>
        <taxon>Sphingobacteriia</taxon>
        <taxon>Sphingobacteriales</taxon>
        <taxon>Sphingobacteriaceae</taxon>
        <taxon>Solitalea</taxon>
    </lineage>
</organism>
<sequence length="184" mass="20506">MKLLSTLLLCLCITVGSNAQTLYASKNVAISFISNAPLEDIEASSKMGVGVLNFEKGEFVFEVAVRTFRFDISLMQEHFNENYLDSDRFPKASFRGKFKDSIDLTKDGVYPIVVEGKLSVRGIEKPRVIPGTLVVKNGMVSLNADFTIDCEDHNIKIPKIVEEKIADTVKVRVNGDFSLYFAKN</sequence>
<accession>H8KVW8</accession>
<dbReference type="EMBL" id="CP003349">
    <property type="protein sequence ID" value="AFD06871.1"/>
    <property type="molecule type" value="Genomic_DNA"/>
</dbReference>
<gene>
    <name evidence="3" type="ordered locus">Solca_1809</name>
</gene>
<dbReference type="HOGENOM" id="CLU_122737_0_0_10"/>
<reference evidence="3" key="1">
    <citation type="submission" date="2012-02" db="EMBL/GenBank/DDBJ databases">
        <title>The complete genome of Solitalea canadensis DSM 3403.</title>
        <authorList>
            <consortium name="US DOE Joint Genome Institute (JGI-PGF)"/>
            <person name="Lucas S."/>
            <person name="Copeland A."/>
            <person name="Lapidus A."/>
            <person name="Glavina del Rio T."/>
            <person name="Dalin E."/>
            <person name="Tice H."/>
            <person name="Bruce D."/>
            <person name="Goodwin L."/>
            <person name="Pitluck S."/>
            <person name="Peters L."/>
            <person name="Ovchinnikova G."/>
            <person name="Lu M."/>
            <person name="Kyrpides N."/>
            <person name="Mavromatis K."/>
            <person name="Ivanova N."/>
            <person name="Brettin T."/>
            <person name="Detter J.C."/>
            <person name="Han C."/>
            <person name="Larimer F."/>
            <person name="Land M."/>
            <person name="Hauser L."/>
            <person name="Markowitz V."/>
            <person name="Cheng J.-F."/>
            <person name="Hugenholtz P."/>
            <person name="Woyke T."/>
            <person name="Wu D."/>
            <person name="Spring S."/>
            <person name="Schroeder M."/>
            <person name="Kopitz M."/>
            <person name="Brambilla E."/>
            <person name="Klenk H.-P."/>
            <person name="Eisen J.A."/>
        </authorList>
    </citation>
    <scope>NUCLEOTIDE SEQUENCE</scope>
    <source>
        <strain evidence="3">DSM 3403</strain>
    </source>
</reference>
<evidence type="ECO:0000259" key="2">
    <source>
        <dbReference type="SMART" id="SM00867"/>
    </source>
</evidence>
<dbReference type="InterPro" id="IPR007372">
    <property type="entry name" value="Lipid/polyisoprenoid-bd_YceI"/>
</dbReference>
<protein>
    <recommendedName>
        <fullName evidence="2">Lipid/polyisoprenoid-binding YceI-like domain-containing protein</fullName>
    </recommendedName>
</protein>
<dbReference type="eggNOG" id="COG2353">
    <property type="taxonomic scope" value="Bacteria"/>
</dbReference>
<name>H8KVW8_SOLCM</name>
<dbReference type="SMART" id="SM00867">
    <property type="entry name" value="YceI"/>
    <property type="match status" value="1"/>
</dbReference>
<keyword evidence="4" id="KW-1185">Reference proteome</keyword>
<evidence type="ECO:0000313" key="4">
    <source>
        <dbReference type="Proteomes" id="UP000007590"/>
    </source>
</evidence>
<dbReference type="SUPFAM" id="SSF101874">
    <property type="entry name" value="YceI-like"/>
    <property type="match status" value="1"/>
</dbReference>
<dbReference type="STRING" id="929556.Solca_1809"/>
<dbReference type="AlphaFoldDB" id="H8KVW8"/>
<feature type="chain" id="PRO_5003613460" description="Lipid/polyisoprenoid-binding YceI-like domain-containing protein" evidence="1">
    <location>
        <begin position="20"/>
        <end position="184"/>
    </location>
</feature>
<dbReference type="Gene3D" id="2.40.128.110">
    <property type="entry name" value="Lipid/polyisoprenoid-binding, YceI-like"/>
    <property type="match status" value="1"/>
</dbReference>
<evidence type="ECO:0000313" key="3">
    <source>
        <dbReference type="EMBL" id="AFD06871.1"/>
    </source>
</evidence>
<dbReference type="Proteomes" id="UP000007590">
    <property type="component" value="Chromosome"/>
</dbReference>
<dbReference type="Pfam" id="PF04264">
    <property type="entry name" value="YceI"/>
    <property type="match status" value="1"/>
</dbReference>